<name>A0ACA9TH19_BIOOC</name>
<reference evidence="1" key="1">
    <citation type="submission" date="2020-04" db="EMBL/GenBank/DDBJ databases">
        <authorList>
            <person name="Broberg M."/>
        </authorList>
    </citation>
    <scope>NUCLEOTIDE SEQUENCE</scope>
</reference>
<evidence type="ECO:0000313" key="2">
    <source>
        <dbReference type="Proteomes" id="UP000836387"/>
    </source>
</evidence>
<evidence type="ECO:0000313" key="1">
    <source>
        <dbReference type="EMBL" id="CAG9940117.1"/>
    </source>
</evidence>
<dbReference type="Proteomes" id="UP000836387">
    <property type="component" value="Unassembled WGS sequence"/>
</dbReference>
<keyword evidence="2" id="KW-1185">Reference proteome</keyword>
<protein>
    <submittedName>
        <fullName evidence="1">Uncharacterized protein</fullName>
    </submittedName>
</protein>
<comment type="caution">
    <text evidence="1">The sequence shown here is derived from an EMBL/GenBank/DDBJ whole genome shotgun (WGS) entry which is preliminary data.</text>
</comment>
<dbReference type="EMBL" id="CADEHS020000004">
    <property type="protein sequence ID" value="CAG9940117.1"/>
    <property type="molecule type" value="Genomic_DNA"/>
</dbReference>
<organism evidence="1 2">
    <name type="scientific">Clonostachys rosea f. rosea IK726</name>
    <dbReference type="NCBI Taxonomy" id="1349383"/>
    <lineage>
        <taxon>Eukaryota</taxon>
        <taxon>Fungi</taxon>
        <taxon>Dikarya</taxon>
        <taxon>Ascomycota</taxon>
        <taxon>Pezizomycotina</taxon>
        <taxon>Sordariomycetes</taxon>
        <taxon>Hypocreomycetidae</taxon>
        <taxon>Hypocreales</taxon>
        <taxon>Bionectriaceae</taxon>
        <taxon>Clonostachys</taxon>
    </lineage>
</organism>
<gene>
    <name evidence="1" type="ORF">CRV2_00010447</name>
</gene>
<sequence>MSSEFDRDMDFFQYFHGDDQERFDFNEYCNTGDYTIDQALEAHTLDHPAADASNVFFDPDASVGVLEPNQASLHEGQSAMLPGSNQSELDSNIPGITTDMAIASSGSYPPPWDICSSNTTNTAISSAAPPGPPYKCTEANCRSKAQYKTLSQFRQHVRNTHHQPLLCTRPSCTHRRPFGKESDLDQHVRSKHEATISFFCGDESCPAHVDGFKRKDKLLKHLREDHPQVQCTKTHCSATAADLQQQSHMEEAHGPFECALGHCRTSLPSNFTRIQLERHLKGHHKMSYDCIVGIRTRMMSDLDVRSEHLLRHPRKSRWEKCSICELGGVTAPINGAV</sequence>
<reference evidence="1" key="2">
    <citation type="submission" date="2021-10" db="EMBL/GenBank/DDBJ databases">
        <authorList>
            <person name="Piombo E."/>
        </authorList>
    </citation>
    <scope>NUCLEOTIDE SEQUENCE</scope>
</reference>
<proteinExistence type="predicted"/>
<accession>A0ACA9TH19</accession>